<reference evidence="4 5" key="1">
    <citation type="submission" date="2018-03" db="EMBL/GenBank/DDBJ databases">
        <title>Genome sequence of Paenibacillus elgii strain AC13 an antimicrobial compound producing bacteria.</title>
        <authorList>
            <person name="Kurokawa A.S."/>
            <person name="Araujo J.F."/>
            <person name="Costa R.A."/>
            <person name="Ortega D.B."/>
            <person name="Pires A.S."/>
            <person name="Pappas G.J.Jr."/>
            <person name="Franco O.L."/>
            <person name="Barreto C."/>
            <person name="Magalhaes B.S."/>
            <person name="Kruger R.H."/>
        </authorList>
    </citation>
    <scope>NUCLEOTIDE SEQUENCE [LARGE SCALE GENOMIC DNA]</scope>
    <source>
        <strain evidence="4 5">AC13</strain>
    </source>
</reference>
<accession>A0A2T6G588</accession>
<dbReference type="Pfam" id="PF07833">
    <property type="entry name" value="Cu_amine_oxidN1"/>
    <property type="match status" value="1"/>
</dbReference>
<dbReference type="AlphaFoldDB" id="A0A2T6G588"/>
<evidence type="ECO:0000256" key="2">
    <source>
        <dbReference type="SAM" id="SignalP"/>
    </source>
</evidence>
<dbReference type="Proteomes" id="UP000244184">
    <property type="component" value="Unassembled WGS sequence"/>
</dbReference>
<feature type="domain" description="Copper amine oxidase-like N-terminal" evidence="3">
    <location>
        <begin position="492"/>
        <end position="596"/>
    </location>
</feature>
<feature type="coiled-coil region" evidence="1">
    <location>
        <begin position="269"/>
        <end position="326"/>
    </location>
</feature>
<keyword evidence="2" id="KW-0732">Signal</keyword>
<protein>
    <recommendedName>
        <fullName evidence="3">Copper amine oxidase-like N-terminal domain-containing protein</fullName>
    </recommendedName>
</protein>
<feature type="coiled-coil region" evidence="1">
    <location>
        <begin position="131"/>
        <end position="158"/>
    </location>
</feature>
<dbReference type="RefSeq" id="WP_108530930.1">
    <property type="nucleotide sequence ID" value="NZ_PYHP01000022.1"/>
</dbReference>
<comment type="caution">
    <text evidence="4">The sequence shown here is derived from an EMBL/GenBank/DDBJ whole genome shotgun (WGS) entry which is preliminary data.</text>
</comment>
<dbReference type="SUPFAM" id="SSF55383">
    <property type="entry name" value="Copper amine oxidase, domain N"/>
    <property type="match status" value="1"/>
</dbReference>
<keyword evidence="1" id="KW-0175">Coiled coil</keyword>
<evidence type="ECO:0000259" key="3">
    <source>
        <dbReference type="Pfam" id="PF07833"/>
    </source>
</evidence>
<feature type="signal peptide" evidence="2">
    <location>
        <begin position="1"/>
        <end position="29"/>
    </location>
</feature>
<evidence type="ECO:0000313" key="5">
    <source>
        <dbReference type="Proteomes" id="UP000244184"/>
    </source>
</evidence>
<gene>
    <name evidence="4" type="ORF">C8Z91_07680</name>
</gene>
<sequence length="601" mass="63776">MRDPNGTTWLAAAFALAVALTGGALPADAKLPPEAADKPGYLIVGTYLIHKDALTKQNFAAAKTTMKASGQGTYYKSEFADGAWFDLSRSVEFRDIADPKGKKAVSAALIEQLKLEIWIDGQGEIHSLLPADELSKRVEQLKKEADKLQKDSQTAVEDNKPNAATQQSLEQNRLEAGAAFLEALASGNQDEASKLLGRMGDPLEALADLQTKASALGDTLGEERKKLEAQLRQAEAAGDTKLAEELQAKLKASEAATGPLGQPKDAAAAAAALEALKALKAKQAELEQLAGAAAKSGNAKLTAELQAQAAANQAALEAEKRELKALLTAELTKQAAALAKQLTEASAAKDTASEAKLLAQWAGVEAQRKAIDSGLAEKLESLEEAMAKLVSAASDQSGTAQQELEAALTTLRKQWTGAKKRELFLQLNLVESVTGEAAGKVASELITELKALEKSLYTADEYKALEQLAEQISTASAGQVVPLPVENLLTDTVSLKFEMPPVRIGGAAYIHIRPVSEAFGALVVWNDEERTVTISKAGAVLFCRVDRPEAYLNGTPVTLDSPPRLVEGRTMVPLRFVAEGLGLGVTWHEPSATIRIDGFDE</sequence>
<evidence type="ECO:0000256" key="1">
    <source>
        <dbReference type="SAM" id="Coils"/>
    </source>
</evidence>
<feature type="coiled-coil region" evidence="1">
    <location>
        <begin position="217"/>
        <end position="244"/>
    </location>
</feature>
<dbReference type="InterPro" id="IPR012854">
    <property type="entry name" value="Cu_amine_oxidase-like_N"/>
</dbReference>
<dbReference type="EMBL" id="PYHP01000022">
    <property type="protein sequence ID" value="PUA39310.1"/>
    <property type="molecule type" value="Genomic_DNA"/>
</dbReference>
<organism evidence="4 5">
    <name type="scientific">Paenibacillus elgii</name>
    <dbReference type="NCBI Taxonomy" id="189691"/>
    <lineage>
        <taxon>Bacteria</taxon>
        <taxon>Bacillati</taxon>
        <taxon>Bacillota</taxon>
        <taxon>Bacilli</taxon>
        <taxon>Bacillales</taxon>
        <taxon>Paenibacillaceae</taxon>
        <taxon>Paenibacillus</taxon>
    </lineage>
</organism>
<proteinExistence type="predicted"/>
<name>A0A2T6G588_9BACL</name>
<dbReference type="InterPro" id="IPR036582">
    <property type="entry name" value="Mao_N_sf"/>
</dbReference>
<dbReference type="Gene3D" id="3.30.457.10">
    <property type="entry name" value="Copper amine oxidase-like, N-terminal domain"/>
    <property type="match status" value="1"/>
</dbReference>
<evidence type="ECO:0000313" key="4">
    <source>
        <dbReference type="EMBL" id="PUA39310.1"/>
    </source>
</evidence>
<feature type="chain" id="PRO_5015518375" description="Copper amine oxidase-like N-terminal domain-containing protein" evidence="2">
    <location>
        <begin position="30"/>
        <end position="601"/>
    </location>
</feature>